<organism evidence="1 2">
    <name type="scientific">Leptospira mayottensis 200901122</name>
    <dbReference type="NCBI Taxonomy" id="1193010"/>
    <lineage>
        <taxon>Bacteria</taxon>
        <taxon>Pseudomonadati</taxon>
        <taxon>Spirochaetota</taxon>
        <taxon>Spirochaetia</taxon>
        <taxon>Leptospirales</taxon>
        <taxon>Leptospiraceae</taxon>
        <taxon>Leptospira</taxon>
    </lineage>
</organism>
<evidence type="ECO:0000313" key="2">
    <source>
        <dbReference type="Proteomes" id="UP000001343"/>
    </source>
</evidence>
<comment type="caution">
    <text evidence="1">The sequence shown here is derived from an EMBL/GenBank/DDBJ whole genome shotgun (WGS) entry which is preliminary data.</text>
</comment>
<sequence>MFWKLGNFPFKTFLLYLEFERNNSFFQELFFYEQCRFKISNYPSCFFLCAGFCQIDKKNVFYFKNLSHLSMQSDL</sequence>
<accession>A0AA87ML73</accession>
<protein>
    <submittedName>
        <fullName evidence="1">Uncharacterized protein</fullName>
    </submittedName>
</protein>
<name>A0AA87ML73_9LEPT</name>
<dbReference type="EMBL" id="AKWM02000061">
    <property type="protein sequence ID" value="EKR99049.1"/>
    <property type="molecule type" value="Genomic_DNA"/>
</dbReference>
<reference evidence="1 2" key="1">
    <citation type="journal article" date="2014" name="Int. J. Syst. Evol. Microbiol.">
        <title>Leptospira mayottensis sp. nov., a pathogenic species of the genus Leptospira isolated from humans.</title>
        <authorList>
            <person name="Bourhy P."/>
            <person name="Collet L."/>
            <person name="Brisse S."/>
            <person name="Picardeau M."/>
        </authorList>
    </citation>
    <scope>NUCLEOTIDE SEQUENCE [LARGE SCALE GENOMIC DNA]</scope>
    <source>
        <strain evidence="1 2">200901122</strain>
    </source>
</reference>
<dbReference type="AlphaFoldDB" id="A0AA87ML73"/>
<evidence type="ECO:0000313" key="1">
    <source>
        <dbReference type="EMBL" id="EKR99049.1"/>
    </source>
</evidence>
<dbReference type="Proteomes" id="UP000001343">
    <property type="component" value="Unassembled WGS sequence"/>
</dbReference>
<proteinExistence type="predicted"/>
<gene>
    <name evidence="1" type="ORF">LEP1GSC125_3381</name>
</gene>